<organism evidence="1 2">
    <name type="scientific">Rosa chinensis</name>
    <name type="common">China rose</name>
    <dbReference type="NCBI Taxonomy" id="74649"/>
    <lineage>
        <taxon>Eukaryota</taxon>
        <taxon>Viridiplantae</taxon>
        <taxon>Streptophyta</taxon>
        <taxon>Embryophyta</taxon>
        <taxon>Tracheophyta</taxon>
        <taxon>Spermatophyta</taxon>
        <taxon>Magnoliopsida</taxon>
        <taxon>eudicotyledons</taxon>
        <taxon>Gunneridae</taxon>
        <taxon>Pentapetalae</taxon>
        <taxon>rosids</taxon>
        <taxon>fabids</taxon>
        <taxon>Rosales</taxon>
        <taxon>Rosaceae</taxon>
        <taxon>Rosoideae</taxon>
        <taxon>Rosoideae incertae sedis</taxon>
        <taxon>Rosa</taxon>
    </lineage>
</organism>
<proteinExistence type="predicted"/>
<sequence>MVGGSWIPPRWPSWWIGWVLRGLSRAGGEVLLMARLGSVVFRSDWNDPIGLGSTDSDMGSSWT</sequence>
<dbReference type="Gramene" id="PRQ55919">
    <property type="protein sequence ID" value="PRQ55919"/>
    <property type="gene ID" value="RchiOBHm_Chr1g0329931"/>
</dbReference>
<accession>A0A2P6SB94</accession>
<evidence type="ECO:0000313" key="2">
    <source>
        <dbReference type="Proteomes" id="UP000238479"/>
    </source>
</evidence>
<reference evidence="1 2" key="1">
    <citation type="journal article" date="2018" name="Nat. Genet.">
        <title>The Rosa genome provides new insights in the design of modern roses.</title>
        <authorList>
            <person name="Bendahmane M."/>
        </authorList>
    </citation>
    <scope>NUCLEOTIDE SEQUENCE [LARGE SCALE GENOMIC DNA]</scope>
    <source>
        <strain evidence="2">cv. Old Blush</strain>
    </source>
</reference>
<dbReference type="AlphaFoldDB" id="A0A2P6SB94"/>
<comment type="caution">
    <text evidence="1">The sequence shown here is derived from an EMBL/GenBank/DDBJ whole genome shotgun (WGS) entry which is preliminary data.</text>
</comment>
<evidence type="ECO:0000313" key="1">
    <source>
        <dbReference type="EMBL" id="PRQ55919.1"/>
    </source>
</evidence>
<name>A0A2P6SB94_ROSCH</name>
<protein>
    <submittedName>
        <fullName evidence="1">Uncharacterized protein</fullName>
    </submittedName>
</protein>
<keyword evidence="2" id="KW-1185">Reference proteome</keyword>
<dbReference type="Proteomes" id="UP000238479">
    <property type="component" value="Chromosome 1"/>
</dbReference>
<gene>
    <name evidence="1" type="ORF">RchiOBHm_Chr1g0329931</name>
</gene>
<dbReference type="EMBL" id="PDCK01000039">
    <property type="protein sequence ID" value="PRQ55919.1"/>
    <property type="molecule type" value="Genomic_DNA"/>
</dbReference>